<dbReference type="PIRSF" id="PIRSF025560">
    <property type="entry name" value="UCP025560"/>
    <property type="match status" value="1"/>
</dbReference>
<dbReference type="AlphaFoldDB" id="A0A915U3K6"/>
<accession>A0A915U3K6</accession>
<protein>
    <recommendedName>
        <fullName evidence="3">DUF1318 domain-containing protein</fullName>
    </recommendedName>
</protein>
<reference evidence="1" key="1">
    <citation type="submission" date="2020-12" db="EMBL/GenBank/DDBJ databases">
        <title>Desulfobium dissulfuricans gen. nov., sp. nov., a novel mesophilic, sulfate-reducing bacterium isolated from a deep-sea hydrothermal vent.</title>
        <authorList>
            <person name="Hashimoto Y."/>
            <person name="Tame A."/>
            <person name="Sawayama S."/>
            <person name="Miyazaki J."/>
            <person name="Takai K."/>
            <person name="Nakagawa S."/>
        </authorList>
    </citation>
    <scope>NUCLEOTIDE SEQUENCE</scope>
    <source>
        <strain evidence="1">GF1</strain>
    </source>
</reference>
<dbReference type="InterPro" id="IPR008309">
    <property type="entry name" value="YdbL"/>
</dbReference>
<name>A0A915U3K6_9BACT</name>
<evidence type="ECO:0000313" key="1">
    <source>
        <dbReference type="EMBL" id="BCO10724.1"/>
    </source>
</evidence>
<dbReference type="Proteomes" id="UP001063350">
    <property type="component" value="Chromosome"/>
</dbReference>
<gene>
    <name evidence="1" type="ORF">GF1_31000</name>
</gene>
<evidence type="ECO:0008006" key="3">
    <source>
        <dbReference type="Google" id="ProtNLM"/>
    </source>
</evidence>
<organism evidence="1 2">
    <name type="scientific">Desulfolithobacter dissulfuricans</name>
    <dbReference type="NCBI Taxonomy" id="2795293"/>
    <lineage>
        <taxon>Bacteria</taxon>
        <taxon>Pseudomonadati</taxon>
        <taxon>Thermodesulfobacteriota</taxon>
        <taxon>Desulfobulbia</taxon>
        <taxon>Desulfobulbales</taxon>
        <taxon>Desulfobulbaceae</taxon>
        <taxon>Desulfolithobacter</taxon>
    </lineage>
</organism>
<evidence type="ECO:0000313" key="2">
    <source>
        <dbReference type="Proteomes" id="UP001063350"/>
    </source>
</evidence>
<dbReference type="KEGG" id="ddu:GF1_31000"/>
<keyword evidence="2" id="KW-1185">Reference proteome</keyword>
<proteinExistence type="predicted"/>
<dbReference type="RefSeq" id="WP_267927444.1">
    <property type="nucleotide sequence ID" value="NZ_AP024233.1"/>
</dbReference>
<dbReference type="Pfam" id="PF07027">
    <property type="entry name" value="DUF1318"/>
    <property type="match status" value="1"/>
</dbReference>
<sequence>MKHLFRHLSIAGHGHTSRLLSGLAALLLVVSIMLLAGPGLAIDLQSAKDQGLVGETPSGYLEAVGTPTAEVASLVTTINEKRRARYLEIAKKNGTDLAVVEKLAGKKAIEKTRPGNYIKVNGKWVRKK</sequence>
<dbReference type="EMBL" id="AP024233">
    <property type="protein sequence ID" value="BCO10724.1"/>
    <property type="molecule type" value="Genomic_DNA"/>
</dbReference>